<evidence type="ECO:0000259" key="2">
    <source>
        <dbReference type="Pfam" id="PF07486"/>
    </source>
</evidence>
<feature type="compositionally biased region" description="Pro residues" evidence="1">
    <location>
        <begin position="9"/>
        <end position="18"/>
    </location>
</feature>
<dbReference type="EMBL" id="CP007793">
    <property type="protein sequence ID" value="AIB12694.1"/>
    <property type="molecule type" value="Genomic_DNA"/>
</dbReference>
<gene>
    <name evidence="3" type="ORF">ABAZ39_11985</name>
</gene>
<accession>A0A060DP58</accession>
<keyword evidence="3" id="KW-0378">Hydrolase</keyword>
<feature type="domain" description="Cell wall hydrolase SleB" evidence="2">
    <location>
        <begin position="41"/>
        <end position="156"/>
    </location>
</feature>
<proteinExistence type="predicted"/>
<dbReference type="InterPro" id="IPR011105">
    <property type="entry name" value="Cell_wall_hydrolase_SleB"/>
</dbReference>
<name>A0A060DP58_9PROT</name>
<evidence type="ECO:0000313" key="3">
    <source>
        <dbReference type="EMBL" id="AIB12694.1"/>
    </source>
</evidence>
<evidence type="ECO:0000256" key="1">
    <source>
        <dbReference type="SAM" id="MobiDB-lite"/>
    </source>
</evidence>
<organism evidence="3 4">
    <name type="scientific">Azospirillum argentinense</name>
    <dbReference type="NCBI Taxonomy" id="2970906"/>
    <lineage>
        <taxon>Bacteria</taxon>
        <taxon>Pseudomonadati</taxon>
        <taxon>Pseudomonadota</taxon>
        <taxon>Alphaproteobacteria</taxon>
        <taxon>Rhodospirillales</taxon>
        <taxon>Azospirillaceae</taxon>
        <taxon>Azospirillum</taxon>
    </lineage>
</organism>
<sequence>MRGRVLKPEPGPAAPPRGPSADTPGQAIDTLARTLWGEARGESVRAMEAVALVVMNRVGRARDHGGWWWGNDVVAVCRLPGQFPCWDPDAPGRLGLLSVTAADPVFAAARRIARRAVAGLLDDPTGGATHLHRAGENPQWAQGRSVCAEIGGIQFYNDVE</sequence>
<evidence type="ECO:0000313" key="4">
    <source>
        <dbReference type="Proteomes" id="UP000027186"/>
    </source>
</evidence>
<dbReference type="AlphaFoldDB" id="A0A060DP58"/>
<feature type="region of interest" description="Disordered" evidence="1">
    <location>
        <begin position="1"/>
        <end position="26"/>
    </location>
</feature>
<reference evidence="3 4" key="1">
    <citation type="journal article" date="2014" name="Genome Announc.">
        <title>Complete Genome Sequence of the Model Rhizosphere Strain Azospirillum brasilense Az39, Successfully Applied in Agriculture.</title>
        <authorList>
            <person name="Rivera D."/>
            <person name="Revale S."/>
            <person name="Molina R."/>
            <person name="Gualpa J."/>
            <person name="Puente M."/>
            <person name="Maroniche G."/>
            <person name="Paris G."/>
            <person name="Baker D."/>
            <person name="Clavijo B."/>
            <person name="McLay K."/>
            <person name="Spaepen S."/>
            <person name="Perticari A."/>
            <person name="Vazquez M."/>
            <person name="Wisniewski-Dye F."/>
            <person name="Watkins C."/>
            <person name="Martinez-Abarca F."/>
            <person name="Vanderleyden J."/>
            <person name="Cassan F."/>
        </authorList>
    </citation>
    <scope>NUCLEOTIDE SEQUENCE [LARGE SCALE GENOMIC DNA]</scope>
    <source>
        <strain evidence="3 4">Az39</strain>
    </source>
</reference>
<protein>
    <submittedName>
        <fullName evidence="3">Hydrolase</fullName>
    </submittedName>
</protein>
<dbReference type="GO" id="GO:0016787">
    <property type="term" value="F:hydrolase activity"/>
    <property type="evidence" value="ECO:0007669"/>
    <property type="project" value="UniProtKB-KW"/>
</dbReference>
<dbReference type="KEGG" id="abq:ABAZ39_11985"/>
<dbReference type="Gene3D" id="1.10.10.2520">
    <property type="entry name" value="Cell wall hydrolase SleB, domain 1"/>
    <property type="match status" value="1"/>
</dbReference>
<dbReference type="InterPro" id="IPR042047">
    <property type="entry name" value="SleB_dom1"/>
</dbReference>
<dbReference type="Pfam" id="PF07486">
    <property type="entry name" value="Hydrolase_2"/>
    <property type="match status" value="1"/>
</dbReference>
<dbReference type="RefSeq" id="WP_038529547.1">
    <property type="nucleotide sequence ID" value="NZ_CP007793.1"/>
</dbReference>
<dbReference type="Proteomes" id="UP000027186">
    <property type="component" value="Chromosome"/>
</dbReference>